<sequence>MEAKEIRERIRMKVHTGPTSGISGDKVQANLVVLPKKYAFDFLLFAVRNKKPVPVIEVIESGEYVSTLAEGSDIRTDIPKYHVYKNGEFSEETDDVSEIWQEDFVTFLIGCSFTFEQAVLDAGIPIKHIDQGRNVAMYKTNIETVPAGIFNGSTVVSMRPFPKDKVEQVIRITEEFPDMHGGPVHAGAPSEIGIDDISKPDYGEFTEYNEDEVPVFWACGVTPQNVILNAKPEIVITHAPGYMFITDLNNEAFQNKQ</sequence>
<dbReference type="SUPFAM" id="SSF160920">
    <property type="entry name" value="PSTPO5379-like"/>
    <property type="match status" value="1"/>
</dbReference>
<evidence type="ECO:0000313" key="5">
    <source>
        <dbReference type="Proteomes" id="UP001597519"/>
    </source>
</evidence>
<proteinExistence type="inferred from homology"/>
<dbReference type="HAMAP" id="MF_01830">
    <property type="entry name" value="Hydro_lyase"/>
    <property type="match status" value="1"/>
</dbReference>
<keyword evidence="2 3" id="KW-0456">Lyase</keyword>
<dbReference type="NCBIfam" id="NF003969">
    <property type="entry name" value="PRK05463.1"/>
    <property type="match status" value="1"/>
</dbReference>
<dbReference type="PANTHER" id="PTHR32022">
    <property type="entry name" value="D-GLUTAMATE CYCLASE, MITOCHONDRIAL"/>
    <property type="match status" value="1"/>
</dbReference>
<organism evidence="4 5">
    <name type="scientific">Corticicoccus populi</name>
    <dbReference type="NCBI Taxonomy" id="1812821"/>
    <lineage>
        <taxon>Bacteria</taxon>
        <taxon>Bacillati</taxon>
        <taxon>Bacillota</taxon>
        <taxon>Bacilli</taxon>
        <taxon>Bacillales</taxon>
        <taxon>Staphylococcaceae</taxon>
        <taxon>Corticicoccus</taxon>
    </lineage>
</organism>
<gene>
    <name evidence="4" type="ORF">ACFSX4_13445</name>
</gene>
<dbReference type="EC" id="4.2.1.-" evidence="3"/>
<evidence type="ECO:0000256" key="3">
    <source>
        <dbReference type="HAMAP-Rule" id="MF_01830"/>
    </source>
</evidence>
<name>A0ABW5WZS2_9STAP</name>
<dbReference type="Gene3D" id="3.40.1640.10">
    <property type="entry name" value="PSTPO5379-like"/>
    <property type="match status" value="1"/>
</dbReference>
<dbReference type="PANTHER" id="PTHR32022:SF10">
    <property type="entry name" value="D-GLUTAMATE CYCLASE, MITOCHONDRIAL"/>
    <property type="match status" value="1"/>
</dbReference>
<dbReference type="InterPro" id="IPR038021">
    <property type="entry name" value="Putative_hydro-lyase"/>
</dbReference>
<protein>
    <recommendedName>
        <fullName evidence="3">Putative hydro-lyase ACFSX4_13445</fullName>
        <ecNumber evidence="3">4.2.1.-</ecNumber>
    </recommendedName>
</protein>
<dbReference type="Proteomes" id="UP001597519">
    <property type="component" value="Unassembled WGS sequence"/>
</dbReference>
<dbReference type="RefSeq" id="WP_377775768.1">
    <property type="nucleotide sequence ID" value="NZ_JBHUOQ010000005.1"/>
</dbReference>
<evidence type="ECO:0000313" key="4">
    <source>
        <dbReference type="EMBL" id="MFD2831475.1"/>
    </source>
</evidence>
<keyword evidence="5" id="KW-1185">Reference proteome</keyword>
<accession>A0ABW5WZS2</accession>
<dbReference type="Gene3D" id="3.30.2040.10">
    <property type="entry name" value="PSTPO5379-like domain"/>
    <property type="match status" value="1"/>
</dbReference>
<dbReference type="Pfam" id="PF07286">
    <property type="entry name" value="D-Glu_cyclase"/>
    <property type="match status" value="1"/>
</dbReference>
<dbReference type="InterPro" id="IPR009906">
    <property type="entry name" value="D-Glu_cyclase"/>
</dbReference>
<evidence type="ECO:0000256" key="1">
    <source>
        <dbReference type="ARBA" id="ARBA00007896"/>
    </source>
</evidence>
<reference evidence="5" key="1">
    <citation type="journal article" date="2019" name="Int. J. Syst. Evol. Microbiol.">
        <title>The Global Catalogue of Microorganisms (GCM) 10K type strain sequencing project: providing services to taxonomists for standard genome sequencing and annotation.</title>
        <authorList>
            <consortium name="The Broad Institute Genomics Platform"/>
            <consortium name="The Broad Institute Genome Sequencing Center for Infectious Disease"/>
            <person name="Wu L."/>
            <person name="Ma J."/>
        </authorList>
    </citation>
    <scope>NUCLEOTIDE SEQUENCE [LARGE SCALE GENOMIC DNA]</scope>
    <source>
        <strain evidence="5">KCTC 33575</strain>
    </source>
</reference>
<dbReference type="PIRSF" id="PIRSF029755">
    <property type="entry name" value="UCP029755"/>
    <property type="match status" value="1"/>
</dbReference>
<comment type="similarity">
    <text evidence="1 3">Belongs to the D-glutamate cyclase family.</text>
</comment>
<dbReference type="EMBL" id="JBHUOQ010000005">
    <property type="protein sequence ID" value="MFD2831475.1"/>
    <property type="molecule type" value="Genomic_DNA"/>
</dbReference>
<evidence type="ECO:0000256" key="2">
    <source>
        <dbReference type="ARBA" id="ARBA00023239"/>
    </source>
</evidence>
<dbReference type="InterPro" id="IPR016938">
    <property type="entry name" value="UPF0317"/>
</dbReference>
<comment type="caution">
    <text evidence="4">The sequence shown here is derived from an EMBL/GenBank/DDBJ whole genome shotgun (WGS) entry which is preliminary data.</text>
</comment>